<name>A0A382ATK6_9ZZZZ</name>
<reference evidence="1" key="1">
    <citation type="submission" date="2018-05" db="EMBL/GenBank/DDBJ databases">
        <authorList>
            <person name="Lanie J.A."/>
            <person name="Ng W.-L."/>
            <person name="Kazmierczak K.M."/>
            <person name="Andrzejewski T.M."/>
            <person name="Davidsen T.M."/>
            <person name="Wayne K.J."/>
            <person name="Tettelin H."/>
            <person name="Glass J.I."/>
            <person name="Rusch D."/>
            <person name="Podicherti R."/>
            <person name="Tsui H.-C.T."/>
            <person name="Winkler M.E."/>
        </authorList>
    </citation>
    <scope>NUCLEOTIDE SEQUENCE</scope>
</reference>
<organism evidence="1">
    <name type="scientific">marine metagenome</name>
    <dbReference type="NCBI Taxonomy" id="408172"/>
    <lineage>
        <taxon>unclassified sequences</taxon>
        <taxon>metagenomes</taxon>
        <taxon>ecological metagenomes</taxon>
    </lineage>
</organism>
<proteinExistence type="predicted"/>
<evidence type="ECO:0000313" key="1">
    <source>
        <dbReference type="EMBL" id="SVB04880.1"/>
    </source>
</evidence>
<evidence type="ECO:0008006" key="2">
    <source>
        <dbReference type="Google" id="ProtNLM"/>
    </source>
</evidence>
<dbReference type="PANTHER" id="PTHR35446:SF2">
    <property type="entry name" value="CARBOXYMUCONOLACTONE DECARBOXYLASE-LIKE DOMAIN-CONTAINING PROTEIN"/>
    <property type="match status" value="1"/>
</dbReference>
<dbReference type="SUPFAM" id="SSF69118">
    <property type="entry name" value="AhpD-like"/>
    <property type="match status" value="1"/>
</dbReference>
<dbReference type="InterPro" id="IPR029032">
    <property type="entry name" value="AhpD-like"/>
</dbReference>
<dbReference type="EMBL" id="UINC01026794">
    <property type="protein sequence ID" value="SVB04880.1"/>
    <property type="molecule type" value="Genomic_DNA"/>
</dbReference>
<dbReference type="PANTHER" id="PTHR35446">
    <property type="entry name" value="SI:CH211-175M2.5"/>
    <property type="match status" value="1"/>
</dbReference>
<gene>
    <name evidence="1" type="ORF">METZ01_LOCUS157734</name>
</gene>
<feature type="non-terminal residue" evidence="1">
    <location>
        <position position="1"/>
    </location>
</feature>
<accession>A0A382ATK6</accession>
<dbReference type="AlphaFoldDB" id="A0A382ATK6"/>
<protein>
    <recommendedName>
        <fullName evidence="2">Peroxidase</fullName>
    </recommendedName>
</protein>
<dbReference type="Gene3D" id="1.20.1290.10">
    <property type="entry name" value="AhpD-like"/>
    <property type="match status" value="1"/>
</dbReference>
<sequence length="86" mass="9426">VTNNDVLVDAISRDYREAGLDGADRAMLDFAAKLTLTPQGMEAADIEDLRLHGFDDLAIHDIVVVTSYYAFVNRVADGLGVELETR</sequence>